<organism evidence="2 3">
    <name type="scientific">Panicum virgatum</name>
    <name type="common">Blackwell switchgrass</name>
    <dbReference type="NCBI Taxonomy" id="38727"/>
    <lineage>
        <taxon>Eukaryota</taxon>
        <taxon>Viridiplantae</taxon>
        <taxon>Streptophyta</taxon>
        <taxon>Embryophyta</taxon>
        <taxon>Tracheophyta</taxon>
        <taxon>Spermatophyta</taxon>
        <taxon>Magnoliopsida</taxon>
        <taxon>Liliopsida</taxon>
        <taxon>Poales</taxon>
        <taxon>Poaceae</taxon>
        <taxon>PACMAD clade</taxon>
        <taxon>Panicoideae</taxon>
        <taxon>Panicodae</taxon>
        <taxon>Paniceae</taxon>
        <taxon>Panicinae</taxon>
        <taxon>Panicum</taxon>
        <taxon>Panicum sect. Hiantes</taxon>
    </lineage>
</organism>
<keyword evidence="3" id="KW-1185">Reference proteome</keyword>
<comment type="caution">
    <text evidence="2">The sequence shown here is derived from an EMBL/GenBank/DDBJ whole genome shotgun (WGS) entry which is preliminary data.</text>
</comment>
<reference evidence="2" key="1">
    <citation type="submission" date="2020-05" db="EMBL/GenBank/DDBJ databases">
        <title>WGS assembly of Panicum virgatum.</title>
        <authorList>
            <person name="Lovell J.T."/>
            <person name="Jenkins J."/>
            <person name="Shu S."/>
            <person name="Juenger T.E."/>
            <person name="Schmutz J."/>
        </authorList>
    </citation>
    <scope>NUCLEOTIDE SEQUENCE</scope>
    <source>
        <strain evidence="2">AP13</strain>
    </source>
</reference>
<protein>
    <submittedName>
        <fullName evidence="2">Uncharacterized protein</fullName>
    </submittedName>
</protein>
<feature type="compositionally biased region" description="Low complexity" evidence="1">
    <location>
        <begin position="30"/>
        <end position="56"/>
    </location>
</feature>
<sequence>MMTAAPGTRSTASTATSTRVGTPTKRMADAPSGTTSGRRRTSASTRTSRRSSPGARITPPPARVRRLRPHPAPVTPTHTTAAKRSGAPRRRPQRASLAFASMLGRRPVSAPWPSTPTPTELLPLLQSVHLS</sequence>
<name>A0A8T0WAJ7_PANVG</name>
<feature type="region of interest" description="Disordered" evidence="1">
    <location>
        <begin position="1"/>
        <end position="131"/>
    </location>
</feature>
<accession>A0A8T0WAJ7</accession>
<dbReference type="AlphaFoldDB" id="A0A8T0WAJ7"/>
<proteinExistence type="predicted"/>
<dbReference type="EMBL" id="CM029039">
    <property type="protein sequence ID" value="KAG2645542.1"/>
    <property type="molecule type" value="Genomic_DNA"/>
</dbReference>
<gene>
    <name evidence="2" type="ORF">PVAP13_2KG431105</name>
</gene>
<dbReference type="Proteomes" id="UP000823388">
    <property type="component" value="Chromosome 2K"/>
</dbReference>
<evidence type="ECO:0000256" key="1">
    <source>
        <dbReference type="SAM" id="MobiDB-lite"/>
    </source>
</evidence>
<evidence type="ECO:0000313" key="2">
    <source>
        <dbReference type="EMBL" id="KAG2645542.1"/>
    </source>
</evidence>
<feature type="compositionally biased region" description="Low complexity" evidence="1">
    <location>
        <begin position="1"/>
        <end position="22"/>
    </location>
</feature>
<evidence type="ECO:0000313" key="3">
    <source>
        <dbReference type="Proteomes" id="UP000823388"/>
    </source>
</evidence>